<dbReference type="RefSeq" id="WP_379983100.1">
    <property type="nucleotide sequence ID" value="NZ_JADIKD010000012.1"/>
</dbReference>
<keyword evidence="7 8" id="KW-0472">Membrane</keyword>
<dbReference type="PANTHER" id="PTHR33908:SF11">
    <property type="entry name" value="MEMBRANE PROTEIN"/>
    <property type="match status" value="1"/>
</dbReference>
<feature type="transmembrane region" description="Helical" evidence="8">
    <location>
        <begin position="401"/>
        <end position="422"/>
    </location>
</feature>
<feature type="domain" description="Glycosyltransferase RgtA/B/C/D-like" evidence="9">
    <location>
        <begin position="54"/>
        <end position="215"/>
    </location>
</feature>
<dbReference type="Pfam" id="PF13231">
    <property type="entry name" value="PMT_2"/>
    <property type="match status" value="1"/>
</dbReference>
<feature type="transmembrane region" description="Helical" evidence="8">
    <location>
        <begin position="153"/>
        <end position="186"/>
    </location>
</feature>
<feature type="transmembrane region" description="Helical" evidence="8">
    <location>
        <begin position="250"/>
        <end position="267"/>
    </location>
</feature>
<evidence type="ECO:0000256" key="7">
    <source>
        <dbReference type="ARBA" id="ARBA00023136"/>
    </source>
</evidence>
<keyword evidence="11" id="KW-1185">Reference proteome</keyword>
<evidence type="ECO:0000256" key="2">
    <source>
        <dbReference type="ARBA" id="ARBA00022475"/>
    </source>
</evidence>
<evidence type="ECO:0000313" key="11">
    <source>
        <dbReference type="Proteomes" id="UP001620408"/>
    </source>
</evidence>
<feature type="transmembrane region" description="Helical" evidence="8">
    <location>
        <begin position="308"/>
        <end position="326"/>
    </location>
</feature>
<dbReference type="EMBL" id="JADIKD010000012">
    <property type="protein sequence ID" value="MFK2919280.1"/>
    <property type="molecule type" value="Genomic_DNA"/>
</dbReference>
<keyword evidence="4" id="KW-0808">Transferase</keyword>
<keyword evidence="5 8" id="KW-0812">Transmembrane</keyword>
<feature type="transmembrane region" description="Helical" evidence="8">
    <location>
        <begin position="67"/>
        <end position="92"/>
    </location>
</feature>
<evidence type="ECO:0000256" key="8">
    <source>
        <dbReference type="SAM" id="Phobius"/>
    </source>
</evidence>
<sequence length="527" mass="58307">MDANPWLAMFLLLPFLGILPPVPIDETRYLSIAWEMRQSGELITLHLNGFPYFDKPPLLFWLLNLDWSLFGVSLWGARVLPVLFAAGCIAVVQKLERKLDHDVAGQASWLMLGFLYFQLFAGVVMFDVLLCFCVLLAFLAIVQWMRDGSRHALWLLFLGSALGMLAKGPVVLLHLLPPIVLARWWVRPEAARPSWGRIGVALLLVVLGGVPVLLWALAAVKHLGMAEARELLVTQTAGRVVESFAHNRAWWWYLQWLIPLLLPWPLVLRWSRLKTAPAVTMSSMAARFGLCASVPAFIGFSLVSGKQLHYLIPLFPGLCLWLGALLRYEPRLLSSRRMLAFSALVAALLVWAYLHPGDMSPTPVAPVVVKALFALTAVLVVLSILLLLWPYESMPERRVAWAMLLLTIALLPLIRTQALGAMDLRGLAQTVVQMRQEGVPLARAGNEPGLITFLARLPEPLSTTDDPAQWARQHPDGFLLVWSSRALPAGTQHLTRAANGWVGLRPASAWPVAPGGQVASPVETAAR</sequence>
<protein>
    <submittedName>
        <fullName evidence="10">Glycosyltransferase family 39 protein</fullName>
    </submittedName>
</protein>
<dbReference type="PANTHER" id="PTHR33908">
    <property type="entry name" value="MANNOSYLTRANSFERASE YKCB-RELATED"/>
    <property type="match status" value="1"/>
</dbReference>
<proteinExistence type="predicted"/>
<name>A0ABW8K9H6_9GAMM</name>
<accession>A0ABW8K9H6</accession>
<feature type="transmembrane region" description="Helical" evidence="8">
    <location>
        <begin position="338"/>
        <end position="355"/>
    </location>
</feature>
<keyword evidence="6 8" id="KW-1133">Transmembrane helix</keyword>
<evidence type="ECO:0000256" key="5">
    <source>
        <dbReference type="ARBA" id="ARBA00022692"/>
    </source>
</evidence>
<feature type="transmembrane region" description="Helical" evidence="8">
    <location>
        <begin position="198"/>
        <end position="218"/>
    </location>
</feature>
<gene>
    <name evidence="10" type="ORF">ISS97_18565</name>
</gene>
<evidence type="ECO:0000313" key="10">
    <source>
        <dbReference type="EMBL" id="MFK2919280.1"/>
    </source>
</evidence>
<organism evidence="10 11">
    <name type="scientific">Dyella koreensis</name>
    <dbReference type="NCBI Taxonomy" id="311235"/>
    <lineage>
        <taxon>Bacteria</taxon>
        <taxon>Pseudomonadati</taxon>
        <taxon>Pseudomonadota</taxon>
        <taxon>Gammaproteobacteria</taxon>
        <taxon>Lysobacterales</taxon>
        <taxon>Rhodanobacteraceae</taxon>
        <taxon>Dyella</taxon>
    </lineage>
</organism>
<evidence type="ECO:0000259" key="9">
    <source>
        <dbReference type="Pfam" id="PF13231"/>
    </source>
</evidence>
<evidence type="ECO:0000256" key="4">
    <source>
        <dbReference type="ARBA" id="ARBA00022679"/>
    </source>
</evidence>
<reference evidence="10 11" key="1">
    <citation type="submission" date="2020-10" db="EMBL/GenBank/DDBJ databases">
        <title>Phylogeny of dyella-like bacteria.</title>
        <authorList>
            <person name="Fu J."/>
        </authorList>
    </citation>
    <scope>NUCLEOTIDE SEQUENCE [LARGE SCALE GENOMIC DNA]</scope>
    <source>
        <strain evidence="10 11">BB4</strain>
    </source>
</reference>
<feature type="transmembrane region" description="Helical" evidence="8">
    <location>
        <begin position="367"/>
        <end position="389"/>
    </location>
</feature>
<evidence type="ECO:0000256" key="3">
    <source>
        <dbReference type="ARBA" id="ARBA00022676"/>
    </source>
</evidence>
<comment type="subcellular location">
    <subcellularLocation>
        <location evidence="1">Cell membrane</location>
        <topology evidence="1">Multi-pass membrane protein</topology>
    </subcellularLocation>
</comment>
<keyword evidence="2" id="KW-1003">Cell membrane</keyword>
<evidence type="ECO:0000256" key="6">
    <source>
        <dbReference type="ARBA" id="ARBA00022989"/>
    </source>
</evidence>
<keyword evidence="3" id="KW-0328">Glycosyltransferase</keyword>
<feature type="transmembrane region" description="Helical" evidence="8">
    <location>
        <begin position="113"/>
        <end position="141"/>
    </location>
</feature>
<feature type="transmembrane region" description="Helical" evidence="8">
    <location>
        <begin position="279"/>
        <end position="302"/>
    </location>
</feature>
<comment type="caution">
    <text evidence="10">The sequence shown here is derived from an EMBL/GenBank/DDBJ whole genome shotgun (WGS) entry which is preliminary data.</text>
</comment>
<evidence type="ECO:0000256" key="1">
    <source>
        <dbReference type="ARBA" id="ARBA00004651"/>
    </source>
</evidence>
<dbReference type="Proteomes" id="UP001620408">
    <property type="component" value="Unassembled WGS sequence"/>
</dbReference>
<dbReference type="InterPro" id="IPR050297">
    <property type="entry name" value="LipidA_mod_glycosyltrf_83"/>
</dbReference>
<dbReference type="InterPro" id="IPR038731">
    <property type="entry name" value="RgtA/B/C-like"/>
</dbReference>